<dbReference type="Pfam" id="PF22936">
    <property type="entry name" value="Pol_BBD"/>
    <property type="match status" value="1"/>
</dbReference>
<accession>A0A1E5VPQ9</accession>
<dbReference type="Proteomes" id="UP000095767">
    <property type="component" value="Unassembled WGS sequence"/>
</dbReference>
<evidence type="ECO:0000313" key="2">
    <source>
        <dbReference type="EMBL" id="OEL27128.1"/>
    </source>
</evidence>
<feature type="domain" description="Retrovirus-related Pol polyprotein from transposon TNT 1-94-like beta-barrel" evidence="1">
    <location>
        <begin position="13"/>
        <end position="85"/>
    </location>
</feature>
<evidence type="ECO:0000259" key="1">
    <source>
        <dbReference type="Pfam" id="PF22936"/>
    </source>
</evidence>
<dbReference type="InterPro" id="IPR054722">
    <property type="entry name" value="PolX-like_BBD"/>
</dbReference>
<organism evidence="2 3">
    <name type="scientific">Dichanthelium oligosanthes</name>
    <dbReference type="NCBI Taxonomy" id="888268"/>
    <lineage>
        <taxon>Eukaryota</taxon>
        <taxon>Viridiplantae</taxon>
        <taxon>Streptophyta</taxon>
        <taxon>Embryophyta</taxon>
        <taxon>Tracheophyta</taxon>
        <taxon>Spermatophyta</taxon>
        <taxon>Magnoliopsida</taxon>
        <taxon>Liliopsida</taxon>
        <taxon>Poales</taxon>
        <taxon>Poaceae</taxon>
        <taxon>PACMAD clade</taxon>
        <taxon>Panicoideae</taxon>
        <taxon>Panicodae</taxon>
        <taxon>Paniceae</taxon>
        <taxon>Dichantheliinae</taxon>
        <taxon>Dichanthelium</taxon>
    </lineage>
</organism>
<protein>
    <recommendedName>
        <fullName evidence="1">Retrovirus-related Pol polyprotein from transposon TNT 1-94-like beta-barrel domain-containing protein</fullName>
    </recommendedName>
</protein>
<proteinExistence type="predicted"/>
<name>A0A1E5VPQ9_9POAL</name>
<dbReference type="STRING" id="888268.A0A1E5VPQ9"/>
<gene>
    <name evidence="2" type="ORF">BAE44_0011855</name>
</gene>
<keyword evidence="3" id="KW-1185">Reference proteome</keyword>
<dbReference type="EMBL" id="LWDX02033179">
    <property type="protein sequence ID" value="OEL27128.1"/>
    <property type="molecule type" value="Genomic_DNA"/>
</dbReference>
<reference evidence="2 3" key="1">
    <citation type="submission" date="2016-09" db="EMBL/GenBank/DDBJ databases">
        <title>The draft genome of Dichanthelium oligosanthes: A C3 panicoid grass species.</title>
        <authorList>
            <person name="Studer A.J."/>
            <person name="Schnable J.C."/>
            <person name="Brutnell T.P."/>
        </authorList>
    </citation>
    <scope>NUCLEOTIDE SEQUENCE [LARGE SCALE GENOMIC DNA]</scope>
    <source>
        <strain evidence="3">cv. Kellogg 1175</strain>
        <tissue evidence="2">Leaf</tissue>
    </source>
</reference>
<dbReference type="AlphaFoldDB" id="A0A1E5VPQ9"/>
<sequence>MHSSSGSTTMASWVVSTACIHHMTGNRSLISNLKPVNGRVVYMANGSPMQVGGCGDVITETLVLPDVWYVPGLEFNLVSAGQLRELDIGISFIENACCIKKYRDKSVVGKAHVSGGIYVVDFVKVPLNETNCLNAFEWYC</sequence>
<comment type="caution">
    <text evidence="2">The sequence shown here is derived from an EMBL/GenBank/DDBJ whole genome shotgun (WGS) entry which is preliminary data.</text>
</comment>
<dbReference type="OrthoDB" id="778489at2759"/>
<evidence type="ECO:0000313" key="3">
    <source>
        <dbReference type="Proteomes" id="UP000095767"/>
    </source>
</evidence>